<dbReference type="Proteomes" id="UP001556367">
    <property type="component" value="Unassembled WGS sequence"/>
</dbReference>
<dbReference type="EMBL" id="JASNQZ010000012">
    <property type="protein sequence ID" value="KAL0950393.1"/>
    <property type="molecule type" value="Genomic_DNA"/>
</dbReference>
<comment type="caution">
    <text evidence="1">The sequence shown here is derived from an EMBL/GenBank/DDBJ whole genome shotgun (WGS) entry which is preliminary data.</text>
</comment>
<name>A0ABR3J4G7_9AGAR</name>
<evidence type="ECO:0000313" key="2">
    <source>
        <dbReference type="Proteomes" id="UP001556367"/>
    </source>
</evidence>
<evidence type="ECO:0000313" key="1">
    <source>
        <dbReference type="EMBL" id="KAL0950393.1"/>
    </source>
</evidence>
<keyword evidence="2" id="KW-1185">Reference proteome</keyword>
<protein>
    <submittedName>
        <fullName evidence="1">Uncharacterized protein</fullName>
    </submittedName>
</protein>
<accession>A0ABR3J4G7</accession>
<gene>
    <name evidence="1" type="ORF">HGRIS_010353</name>
</gene>
<sequence>MSVSIDYTELHPSSQSKPLCCSCGHDQYSITSESIFTLTSAGSLYGIGSTAGKLFTALGKSVLWGLELAVIHRRLQTIQTRLTSGSNMGISDLTEKQMYVDLLELARPYLYPRGIRRRACGLLVRSILDERVDSLIEALVWLDESQPTELPLLIRELVVLPTTLIPGHGVPQNTRTRKSKKFKPAHVDYFGTRALKSLIRFATQVIRISTSACQAVIDAGYLDVLEETLLGKNQYVHAYVIRHWHASRMTEFNAALALSLYAIAAYPEHRFSLITHDICSAWSRECQEVVYPPMPRSESQQEELADFRTLYQCVCVLKLCGGDLELSESPFHTRLAKATHHARVNFFGDLVSHMFRITNDDQVMDLRTVSDCVLLFLHLVNGWSDYAEALREAGVTSFITLQLGFLRHHRVSIPDKLALLGLGKLAGNSSRFSEWVTRKTVYPTFETLSCTILRQLA</sequence>
<organism evidence="1 2">
    <name type="scientific">Hohenbuehelia grisea</name>
    <dbReference type="NCBI Taxonomy" id="104357"/>
    <lineage>
        <taxon>Eukaryota</taxon>
        <taxon>Fungi</taxon>
        <taxon>Dikarya</taxon>
        <taxon>Basidiomycota</taxon>
        <taxon>Agaricomycotina</taxon>
        <taxon>Agaricomycetes</taxon>
        <taxon>Agaricomycetidae</taxon>
        <taxon>Agaricales</taxon>
        <taxon>Pleurotineae</taxon>
        <taxon>Pleurotaceae</taxon>
        <taxon>Hohenbuehelia</taxon>
    </lineage>
</organism>
<proteinExistence type="predicted"/>
<reference evidence="2" key="1">
    <citation type="submission" date="2024-06" db="EMBL/GenBank/DDBJ databases">
        <title>Multi-omics analyses provide insights into the biosynthesis of the anticancer antibiotic pleurotin in Hohenbuehelia grisea.</title>
        <authorList>
            <person name="Weaver J.A."/>
            <person name="Alberti F."/>
        </authorList>
    </citation>
    <scope>NUCLEOTIDE SEQUENCE [LARGE SCALE GENOMIC DNA]</scope>
    <source>
        <strain evidence="2">T-177</strain>
    </source>
</reference>